<keyword evidence="14 16" id="KW-0234">DNA repair</keyword>
<dbReference type="NCBIfam" id="NF010731">
    <property type="entry name" value="PRK14133.1"/>
    <property type="match status" value="1"/>
</dbReference>
<dbReference type="GO" id="GO:0009432">
    <property type="term" value="P:SOS response"/>
    <property type="evidence" value="ECO:0007669"/>
    <property type="project" value="TreeGrafter"/>
</dbReference>
<dbReference type="InterPro" id="IPR036775">
    <property type="entry name" value="DNA_pol_Y-fam_lit_finger_sf"/>
</dbReference>
<sequence>MVRQRYIMHVDMDAFFASVEQLDHPEYRGKPVIVGGLSGRGVVSTCSYEARKFGVHSAMPMTTARRLCPQAIYVQGRYDRYTEISREIRGIFREFSPVVEPLSIDEAFLDLTGMEALAGDVYALGPRIKQVIREKTGLTASVGLAPNKFLAKLASDLRKPDGLVIIRPEEAAAFIGPLPVGRIFGLGQKSVGALKKMGIRTIGQLAGCDPRILRPLLGKNAEEIRDRARGLDSRPVVPDEQRKSLGKENTFPVDLVGPETCLGALWDLCQQVGWRLRCAGLSGCTVTLKVKTAGFQLLTRSRTVEEPVCQDEALMEQIRLLARQLPWTQPVRLLGVSVSHLVPGGSQSLAVEDARQEKRNRALDALKQRFGEDIIRKGWNQGETRLVREREKR</sequence>
<proteinExistence type="inferred from homology"/>
<feature type="domain" description="UmuC" evidence="17">
    <location>
        <begin position="7"/>
        <end position="187"/>
    </location>
</feature>
<dbReference type="PANTHER" id="PTHR11076:SF33">
    <property type="entry name" value="DNA POLYMERASE KAPPA"/>
    <property type="match status" value="1"/>
</dbReference>
<evidence type="ECO:0000256" key="1">
    <source>
        <dbReference type="ARBA" id="ARBA00004496"/>
    </source>
</evidence>
<name>A0A6N7VNQ9_ACIFE</name>
<evidence type="ECO:0000256" key="16">
    <source>
        <dbReference type="HAMAP-Rule" id="MF_01113"/>
    </source>
</evidence>
<keyword evidence="11 16" id="KW-0460">Magnesium</keyword>
<keyword evidence="4 16" id="KW-0515">Mutator protein</keyword>
<keyword evidence="5 16" id="KW-0963">Cytoplasm</keyword>
<evidence type="ECO:0000256" key="14">
    <source>
        <dbReference type="ARBA" id="ARBA00023204"/>
    </source>
</evidence>
<evidence type="ECO:0000256" key="4">
    <source>
        <dbReference type="ARBA" id="ARBA00022457"/>
    </source>
</evidence>
<comment type="function">
    <text evidence="16">Poorly processive, error-prone DNA polymerase involved in untargeted mutagenesis. Copies undamaged DNA at stalled replication forks, which arise in vivo from mismatched or misaligned primer ends. These misaligned primers can be extended by PolIV. Exhibits no 3'-5' exonuclease (proofreading) activity. May be involved in translesional synthesis, in conjunction with the beta clamp from PolIII.</text>
</comment>
<dbReference type="InterPro" id="IPR050116">
    <property type="entry name" value="DNA_polymerase-Y"/>
</dbReference>
<dbReference type="PANTHER" id="PTHR11076">
    <property type="entry name" value="DNA REPAIR POLYMERASE UMUC / TRANSFERASE FAMILY MEMBER"/>
    <property type="match status" value="1"/>
</dbReference>
<feature type="binding site" evidence="16">
    <location>
        <position position="105"/>
    </location>
    <ligand>
        <name>Mg(2+)</name>
        <dbReference type="ChEBI" id="CHEBI:18420"/>
    </ligand>
</feature>
<dbReference type="GO" id="GO:0003887">
    <property type="term" value="F:DNA-directed DNA polymerase activity"/>
    <property type="evidence" value="ECO:0007669"/>
    <property type="project" value="UniProtKB-UniRule"/>
</dbReference>
<dbReference type="Gene3D" id="3.30.70.270">
    <property type="match status" value="1"/>
</dbReference>
<keyword evidence="9 16" id="KW-0479">Metal-binding</keyword>
<dbReference type="Pfam" id="PF11799">
    <property type="entry name" value="IMS_C"/>
    <property type="match status" value="1"/>
</dbReference>
<evidence type="ECO:0000256" key="3">
    <source>
        <dbReference type="ARBA" id="ARBA00011245"/>
    </source>
</evidence>
<dbReference type="FunFam" id="3.30.1490.100:FF:000004">
    <property type="entry name" value="DNA polymerase IV"/>
    <property type="match status" value="1"/>
</dbReference>
<evidence type="ECO:0000256" key="13">
    <source>
        <dbReference type="ARBA" id="ARBA00023125"/>
    </source>
</evidence>
<comment type="subcellular location">
    <subcellularLocation>
        <location evidence="1 16">Cytoplasm</location>
    </subcellularLocation>
</comment>
<dbReference type="FunFam" id="3.40.1170.60:FF:000001">
    <property type="entry name" value="DNA polymerase IV"/>
    <property type="match status" value="1"/>
</dbReference>
<dbReference type="NCBIfam" id="NF002677">
    <property type="entry name" value="PRK02406.1"/>
    <property type="match status" value="1"/>
</dbReference>
<evidence type="ECO:0000313" key="19">
    <source>
        <dbReference type="Proteomes" id="UP000441455"/>
    </source>
</evidence>
<dbReference type="GO" id="GO:0003684">
    <property type="term" value="F:damaged DNA binding"/>
    <property type="evidence" value="ECO:0007669"/>
    <property type="project" value="InterPro"/>
</dbReference>
<dbReference type="Gene3D" id="3.40.1170.60">
    <property type="match status" value="1"/>
</dbReference>
<dbReference type="CDD" id="cd03586">
    <property type="entry name" value="PolY_Pol_IV_kappa"/>
    <property type="match status" value="1"/>
</dbReference>
<dbReference type="InterPro" id="IPR022880">
    <property type="entry name" value="DNApol_IV"/>
</dbReference>
<comment type="caution">
    <text evidence="18">The sequence shown here is derived from an EMBL/GenBank/DDBJ whole genome shotgun (WGS) entry which is preliminary data.</text>
</comment>
<keyword evidence="12 16" id="KW-0239">DNA-directed DNA polymerase</keyword>
<dbReference type="GO" id="GO:0005829">
    <property type="term" value="C:cytosol"/>
    <property type="evidence" value="ECO:0007669"/>
    <property type="project" value="TreeGrafter"/>
</dbReference>
<dbReference type="InterPro" id="IPR043502">
    <property type="entry name" value="DNA/RNA_pol_sf"/>
</dbReference>
<protein>
    <recommendedName>
        <fullName evidence="16">DNA polymerase IV</fullName>
        <shortName evidence="16">Pol IV</shortName>
        <ecNumber evidence="16">2.7.7.7</ecNumber>
    </recommendedName>
</protein>
<dbReference type="SUPFAM" id="SSF100879">
    <property type="entry name" value="Lesion bypass DNA polymerase (Y-family), little finger domain"/>
    <property type="match status" value="1"/>
</dbReference>
<evidence type="ECO:0000259" key="17">
    <source>
        <dbReference type="PROSITE" id="PS50173"/>
    </source>
</evidence>
<dbReference type="PROSITE" id="PS50173">
    <property type="entry name" value="UMUC"/>
    <property type="match status" value="1"/>
</dbReference>
<keyword evidence="8 16" id="KW-0235">DNA replication</keyword>
<dbReference type="GO" id="GO:0000287">
    <property type="term" value="F:magnesium ion binding"/>
    <property type="evidence" value="ECO:0007669"/>
    <property type="project" value="UniProtKB-UniRule"/>
</dbReference>
<keyword evidence="13 16" id="KW-0238">DNA-binding</keyword>
<keyword evidence="10 16" id="KW-0227">DNA damage</keyword>
<dbReference type="Proteomes" id="UP000441455">
    <property type="component" value="Unassembled WGS sequence"/>
</dbReference>
<keyword evidence="7 16" id="KW-0548">Nucleotidyltransferase</keyword>
<dbReference type="Pfam" id="PF00817">
    <property type="entry name" value="IMS"/>
    <property type="match status" value="1"/>
</dbReference>
<evidence type="ECO:0000256" key="2">
    <source>
        <dbReference type="ARBA" id="ARBA00010945"/>
    </source>
</evidence>
<dbReference type="OrthoDB" id="9808813at2"/>
<dbReference type="HAMAP" id="MF_01113">
    <property type="entry name" value="DNApol_IV"/>
    <property type="match status" value="1"/>
</dbReference>
<reference evidence="18 19" key="1">
    <citation type="submission" date="2019-08" db="EMBL/GenBank/DDBJ databases">
        <title>In-depth cultivation of the pig gut microbiome towards novel bacterial diversity and tailored functional studies.</title>
        <authorList>
            <person name="Wylensek D."/>
            <person name="Hitch T.C.A."/>
            <person name="Clavel T."/>
        </authorList>
    </citation>
    <scope>NUCLEOTIDE SEQUENCE [LARGE SCALE GENOMIC DNA]</scope>
    <source>
        <strain evidence="18 19">WCA-389-WT-5B</strain>
    </source>
</reference>
<dbReference type="GO" id="GO:0006261">
    <property type="term" value="P:DNA-templated DNA replication"/>
    <property type="evidence" value="ECO:0007669"/>
    <property type="project" value="UniProtKB-UniRule"/>
</dbReference>
<dbReference type="Gene3D" id="1.10.150.20">
    <property type="entry name" value="5' to 3' exonuclease, C-terminal subdomain"/>
    <property type="match status" value="1"/>
</dbReference>
<dbReference type="EC" id="2.7.7.7" evidence="16"/>
<feature type="binding site" evidence="16">
    <location>
        <position position="11"/>
    </location>
    <ligand>
        <name>Mg(2+)</name>
        <dbReference type="ChEBI" id="CHEBI:18420"/>
    </ligand>
</feature>
<dbReference type="RefSeq" id="WP_022487235.1">
    <property type="nucleotide sequence ID" value="NZ_VULN01000012.1"/>
</dbReference>
<dbReference type="AlphaFoldDB" id="A0A6N7VNQ9"/>
<evidence type="ECO:0000256" key="10">
    <source>
        <dbReference type="ARBA" id="ARBA00022763"/>
    </source>
</evidence>
<evidence type="ECO:0000256" key="11">
    <source>
        <dbReference type="ARBA" id="ARBA00022842"/>
    </source>
</evidence>
<evidence type="ECO:0000256" key="8">
    <source>
        <dbReference type="ARBA" id="ARBA00022705"/>
    </source>
</evidence>
<dbReference type="SUPFAM" id="SSF56672">
    <property type="entry name" value="DNA/RNA polymerases"/>
    <property type="match status" value="1"/>
</dbReference>
<dbReference type="Gene3D" id="3.30.1490.100">
    <property type="entry name" value="DNA polymerase, Y-family, little finger domain"/>
    <property type="match status" value="1"/>
</dbReference>
<accession>A0A6N7VNQ9</accession>
<comment type="cofactor">
    <cofactor evidence="16">
        <name>Mg(2+)</name>
        <dbReference type="ChEBI" id="CHEBI:18420"/>
    </cofactor>
    <text evidence="16">Binds 2 magnesium ions per subunit.</text>
</comment>
<evidence type="ECO:0000256" key="9">
    <source>
        <dbReference type="ARBA" id="ARBA00022723"/>
    </source>
</evidence>
<dbReference type="NCBIfam" id="NF002751">
    <property type="entry name" value="PRK02794.1"/>
    <property type="match status" value="1"/>
</dbReference>
<dbReference type="GO" id="GO:0042276">
    <property type="term" value="P:error-prone translesion synthesis"/>
    <property type="evidence" value="ECO:0007669"/>
    <property type="project" value="TreeGrafter"/>
</dbReference>
<comment type="catalytic activity">
    <reaction evidence="15 16">
        <text>DNA(n) + a 2'-deoxyribonucleoside 5'-triphosphate = DNA(n+1) + diphosphate</text>
        <dbReference type="Rhea" id="RHEA:22508"/>
        <dbReference type="Rhea" id="RHEA-COMP:17339"/>
        <dbReference type="Rhea" id="RHEA-COMP:17340"/>
        <dbReference type="ChEBI" id="CHEBI:33019"/>
        <dbReference type="ChEBI" id="CHEBI:61560"/>
        <dbReference type="ChEBI" id="CHEBI:173112"/>
        <dbReference type="EC" id="2.7.7.7"/>
    </reaction>
</comment>
<dbReference type="InterPro" id="IPR043128">
    <property type="entry name" value="Rev_trsase/Diguanyl_cyclase"/>
</dbReference>
<dbReference type="InterPro" id="IPR001126">
    <property type="entry name" value="UmuC"/>
</dbReference>
<gene>
    <name evidence="16 18" type="primary">dinB</name>
    <name evidence="18" type="ORF">FX155_08510</name>
</gene>
<keyword evidence="6 16" id="KW-0808">Transferase</keyword>
<evidence type="ECO:0000256" key="12">
    <source>
        <dbReference type="ARBA" id="ARBA00022932"/>
    </source>
</evidence>
<dbReference type="GO" id="GO:0006281">
    <property type="term" value="P:DNA repair"/>
    <property type="evidence" value="ECO:0007669"/>
    <property type="project" value="UniProtKB-UniRule"/>
</dbReference>
<evidence type="ECO:0000256" key="6">
    <source>
        <dbReference type="ARBA" id="ARBA00022679"/>
    </source>
</evidence>
<dbReference type="EMBL" id="VULN01000012">
    <property type="protein sequence ID" value="MSS82630.1"/>
    <property type="molecule type" value="Genomic_DNA"/>
</dbReference>
<organism evidence="18 19">
    <name type="scientific">Acidaminococcus fermentans</name>
    <dbReference type="NCBI Taxonomy" id="905"/>
    <lineage>
        <taxon>Bacteria</taxon>
        <taxon>Bacillati</taxon>
        <taxon>Bacillota</taxon>
        <taxon>Negativicutes</taxon>
        <taxon>Acidaminococcales</taxon>
        <taxon>Acidaminococcaceae</taxon>
        <taxon>Acidaminococcus</taxon>
    </lineage>
</organism>
<comment type="subunit">
    <text evidence="3 16">Monomer.</text>
</comment>
<dbReference type="InterPro" id="IPR017961">
    <property type="entry name" value="DNA_pol_Y-fam_little_finger"/>
</dbReference>
<evidence type="ECO:0000256" key="7">
    <source>
        <dbReference type="ARBA" id="ARBA00022695"/>
    </source>
</evidence>
<evidence type="ECO:0000313" key="18">
    <source>
        <dbReference type="EMBL" id="MSS82630.1"/>
    </source>
</evidence>
<evidence type="ECO:0000256" key="5">
    <source>
        <dbReference type="ARBA" id="ARBA00022490"/>
    </source>
</evidence>
<comment type="similarity">
    <text evidence="2 16">Belongs to the DNA polymerase type-Y family.</text>
</comment>
<evidence type="ECO:0000256" key="15">
    <source>
        <dbReference type="ARBA" id="ARBA00049244"/>
    </source>
</evidence>
<feature type="active site" evidence="16">
    <location>
        <position position="106"/>
    </location>
</feature>
<feature type="site" description="Substrate discrimination" evidence="16">
    <location>
        <position position="16"/>
    </location>
</feature>